<name>A0A368XUB7_9BACI</name>
<dbReference type="Proteomes" id="UP000252585">
    <property type="component" value="Unassembled WGS sequence"/>
</dbReference>
<keyword evidence="2" id="KW-1185">Reference proteome</keyword>
<gene>
    <name evidence="1" type="ORF">DFR57_10625</name>
</gene>
<dbReference type="EMBL" id="QPJJ01000006">
    <property type="protein sequence ID" value="RCW70628.1"/>
    <property type="molecule type" value="Genomic_DNA"/>
</dbReference>
<evidence type="ECO:0000313" key="1">
    <source>
        <dbReference type="EMBL" id="RCW70628.1"/>
    </source>
</evidence>
<sequence length="130" mass="15809">MLYEWLQDYQEIEQEVMYLEFELSRNRRELGRWISGDLVDVKLSEKSKATYLEETIFNIEYELAHKMNDLYDSRRLISKFKGLDHQIIYRKYVEGKKLIDMAGDLGKCPNYIYNKHTEIMKRIDFAYNFN</sequence>
<dbReference type="AlphaFoldDB" id="A0A368XUB7"/>
<reference evidence="1 2" key="1">
    <citation type="submission" date="2018-07" db="EMBL/GenBank/DDBJ databases">
        <title>Genomic Encyclopedia of Type Strains, Phase IV (KMG-IV): sequencing the most valuable type-strain genomes for metagenomic binning, comparative biology and taxonomic classification.</title>
        <authorList>
            <person name="Goeker M."/>
        </authorList>
    </citation>
    <scope>NUCLEOTIDE SEQUENCE [LARGE SCALE GENOMIC DNA]</scope>
    <source>
        <strain evidence="1 2">DSM 27696</strain>
    </source>
</reference>
<protein>
    <submittedName>
        <fullName evidence="1">Uncharacterized protein</fullName>
    </submittedName>
</protein>
<proteinExistence type="predicted"/>
<comment type="caution">
    <text evidence="1">The sequence shown here is derived from an EMBL/GenBank/DDBJ whole genome shotgun (WGS) entry which is preliminary data.</text>
</comment>
<dbReference type="RefSeq" id="WP_342768833.1">
    <property type="nucleotide sequence ID" value="NZ_QPJJ01000006.1"/>
</dbReference>
<accession>A0A368XUB7</accession>
<organism evidence="1 2">
    <name type="scientific">Saliterribacillus persicus</name>
    <dbReference type="NCBI Taxonomy" id="930114"/>
    <lineage>
        <taxon>Bacteria</taxon>
        <taxon>Bacillati</taxon>
        <taxon>Bacillota</taxon>
        <taxon>Bacilli</taxon>
        <taxon>Bacillales</taxon>
        <taxon>Bacillaceae</taxon>
        <taxon>Saliterribacillus</taxon>
    </lineage>
</organism>
<evidence type="ECO:0000313" key="2">
    <source>
        <dbReference type="Proteomes" id="UP000252585"/>
    </source>
</evidence>